<evidence type="ECO:0000313" key="1">
    <source>
        <dbReference type="EMBL" id="MDV7218706.1"/>
    </source>
</evidence>
<dbReference type="EMBL" id="JAWMAJ010000073">
    <property type="protein sequence ID" value="MDV7218706.1"/>
    <property type="molecule type" value="Genomic_DNA"/>
</dbReference>
<reference evidence="1 2" key="1">
    <citation type="submission" date="2023-10" db="EMBL/GenBank/DDBJ databases">
        <title>Characterization of rhizosphere-enriched actinobacteria from wheat plants lab-grown on chernevaya soil.</title>
        <authorList>
            <person name="Tikhonova E.N."/>
            <person name="Konopkin A."/>
            <person name="Kravchenko I.K."/>
        </authorList>
    </citation>
    <scope>NUCLEOTIDE SEQUENCE [LARGE SCALE GENOMIC DNA]</scope>
    <source>
        <strain evidence="1 2">RR29</strain>
    </source>
</reference>
<sequence length="295" mass="32984">MMVSSRDHLVLSRDRIGAMEPLDRGGQALVYAVPDLELPDCPGPLVYKEYHQSLPDGFAEPMLAIVALRERLTPKQRQILDERTMWPVRLIQDGSRACGILMRRIPDRFFHSFQRSNGEIVRRPRDVQHLMAPPEDNKDAGIVPARLGQRGALCRELAVVLGLLHGIGVVYGDLNQRNVLYWSDPGGGCGLVVVDCDAVRATGSVSPLPQLHGVDWAQPEGGSVQSKASDRYKYGLYVLRTLVGREMGSVSRDPTDLQGTLNQTGLHLLRRALSDQPSERPSMHEWYRYWNSVMP</sequence>
<evidence type="ECO:0000313" key="2">
    <source>
        <dbReference type="Proteomes" id="UP001187346"/>
    </source>
</evidence>
<proteinExistence type="predicted"/>
<protein>
    <recommendedName>
        <fullName evidence="3">Protein kinase domain-containing protein</fullName>
    </recommendedName>
</protein>
<dbReference type="Proteomes" id="UP001187346">
    <property type="component" value="Unassembled WGS sequence"/>
</dbReference>
<gene>
    <name evidence="1" type="ORF">R5A26_22410</name>
</gene>
<dbReference type="RefSeq" id="WP_317772948.1">
    <property type="nucleotide sequence ID" value="NZ_JAWMAJ010000073.1"/>
</dbReference>
<name>A0ABU4FFC7_9ACTN</name>
<keyword evidence="2" id="KW-1185">Reference proteome</keyword>
<organism evidence="1 2">
    <name type="scientific">Streptomyces prunicolor</name>
    <dbReference type="NCBI Taxonomy" id="67348"/>
    <lineage>
        <taxon>Bacteria</taxon>
        <taxon>Bacillati</taxon>
        <taxon>Actinomycetota</taxon>
        <taxon>Actinomycetes</taxon>
        <taxon>Kitasatosporales</taxon>
        <taxon>Streptomycetaceae</taxon>
        <taxon>Streptomyces</taxon>
    </lineage>
</organism>
<dbReference type="InterPro" id="IPR011009">
    <property type="entry name" value="Kinase-like_dom_sf"/>
</dbReference>
<dbReference type="SUPFAM" id="SSF56112">
    <property type="entry name" value="Protein kinase-like (PK-like)"/>
    <property type="match status" value="2"/>
</dbReference>
<evidence type="ECO:0008006" key="3">
    <source>
        <dbReference type="Google" id="ProtNLM"/>
    </source>
</evidence>
<accession>A0ABU4FFC7</accession>
<dbReference type="Gene3D" id="1.10.510.10">
    <property type="entry name" value="Transferase(Phosphotransferase) domain 1"/>
    <property type="match status" value="1"/>
</dbReference>
<comment type="caution">
    <text evidence="1">The sequence shown here is derived from an EMBL/GenBank/DDBJ whole genome shotgun (WGS) entry which is preliminary data.</text>
</comment>